<dbReference type="Gene3D" id="1.20.58.1520">
    <property type="match status" value="1"/>
</dbReference>
<dbReference type="PANTHER" id="PTHR19321">
    <property type="entry name" value="PROTEIN REGULATOR OF CYTOKINESIS 1 PRC1-RELATED"/>
    <property type="match status" value="1"/>
</dbReference>
<evidence type="ECO:0000313" key="3">
    <source>
        <dbReference type="EMBL" id="CAF1387619.1"/>
    </source>
</evidence>
<evidence type="ECO:0000256" key="1">
    <source>
        <dbReference type="SAM" id="Coils"/>
    </source>
</evidence>
<dbReference type="EMBL" id="CAJNOI010001150">
    <property type="protein sequence ID" value="CAF1387619.1"/>
    <property type="molecule type" value="Genomic_DNA"/>
</dbReference>
<dbReference type="Pfam" id="PF03999">
    <property type="entry name" value="MAP65_ASE1"/>
    <property type="match status" value="1"/>
</dbReference>
<feature type="region of interest" description="Disordered" evidence="2">
    <location>
        <begin position="1"/>
        <end position="40"/>
    </location>
</feature>
<feature type="region of interest" description="Disordered" evidence="2">
    <location>
        <begin position="508"/>
        <end position="573"/>
    </location>
</feature>
<dbReference type="EMBL" id="CAJNOM010000788">
    <property type="protein sequence ID" value="CAF1562482.1"/>
    <property type="molecule type" value="Genomic_DNA"/>
</dbReference>
<feature type="coiled-coil region" evidence="1">
    <location>
        <begin position="155"/>
        <end position="182"/>
    </location>
</feature>
<protein>
    <recommendedName>
        <fullName evidence="7">Protein regulator of cytokinesis 1</fullName>
    </recommendedName>
</protein>
<dbReference type="AlphaFoldDB" id="A0A815KBF9"/>
<name>A0A815KBF9_9BILA</name>
<dbReference type="GO" id="GO:0008017">
    <property type="term" value="F:microtubule binding"/>
    <property type="evidence" value="ECO:0007669"/>
    <property type="project" value="InterPro"/>
</dbReference>
<feature type="coiled-coil region" evidence="1">
    <location>
        <begin position="209"/>
        <end position="243"/>
    </location>
</feature>
<comment type="caution">
    <text evidence="3">The sequence shown here is derived from an EMBL/GenBank/DDBJ whole genome shotgun (WGS) entry which is preliminary data.</text>
</comment>
<keyword evidence="1" id="KW-0175">Coiled coil</keyword>
<dbReference type="Proteomes" id="UP000663877">
    <property type="component" value="Unassembled WGS sequence"/>
</dbReference>
<dbReference type="InterPro" id="IPR007145">
    <property type="entry name" value="MAP65_Ase1_PRC1"/>
</dbReference>
<evidence type="ECO:0000313" key="5">
    <source>
        <dbReference type="Proteomes" id="UP000663832"/>
    </source>
</evidence>
<accession>A0A815KBF9</accession>
<organism evidence="3 6">
    <name type="scientific">Adineta steineri</name>
    <dbReference type="NCBI Taxonomy" id="433720"/>
    <lineage>
        <taxon>Eukaryota</taxon>
        <taxon>Metazoa</taxon>
        <taxon>Spiralia</taxon>
        <taxon>Gnathifera</taxon>
        <taxon>Rotifera</taxon>
        <taxon>Eurotatoria</taxon>
        <taxon>Bdelloidea</taxon>
        <taxon>Adinetida</taxon>
        <taxon>Adinetidae</taxon>
        <taxon>Adineta</taxon>
    </lineage>
</organism>
<dbReference type="GO" id="GO:0051256">
    <property type="term" value="P:mitotic spindle midzone assembly"/>
    <property type="evidence" value="ECO:0007669"/>
    <property type="project" value="TreeGrafter"/>
</dbReference>
<sequence length="573" mass="67991">MTTEDTSSNDIQRNMTKERRKEWRKNMSDRTFSLEDPPNADELNISSSSIRHDQSSLECRLEHIPFYSWIESNLSLLRMNLVRRGLNEQDINDKEQTIINHLKTCLQDLNESESKENNLLQARIRSILEECTHLNRLLKLDYSIEKIENDDLSLFEQLNRANDLLEKINQVLKKKLEEINQLVLVEEKLCNKLDEKMINLDTEVNDMPYADRQDILEKHINDLQNLQNERSSAIEQARNQIHEMKIELDLDNTYNQPVDDSQVLNLIDGPVHLIELSKTNVQRLLNISNELHNLYQANRMKAEHLVNTLHALYERLNLIDSDRHIKLPLDKPHRPANLILLEKEIDRCKELRRQNMRTYIENIRDEIFAQYEKCFYGREQMESFLPLYSNEFTEELLDEHEKELEEINAYYIHNEQLFVNLASWHEVWAEYREFQRQASDPERFKRRGYSAVQEEKQRKHLEFTLKKVQDTVLQLSKEYEQEFGHQFLVEGVAVQDFFNTEKENYSQEKEIEKARKQLARGQTPTSTHSQANIKRLEMSTKTPGRQQTNIGKETEIKPGTPFRPPNAVHKNIK</sequence>
<feature type="compositionally biased region" description="Basic and acidic residues" evidence="2">
    <location>
        <begin position="15"/>
        <end position="28"/>
    </location>
</feature>
<reference evidence="3" key="1">
    <citation type="submission" date="2021-02" db="EMBL/GenBank/DDBJ databases">
        <authorList>
            <person name="Nowell W R."/>
        </authorList>
    </citation>
    <scope>NUCLEOTIDE SEQUENCE</scope>
</reference>
<evidence type="ECO:0000313" key="4">
    <source>
        <dbReference type="EMBL" id="CAF1562482.1"/>
    </source>
</evidence>
<feature type="compositionally biased region" description="Polar residues" evidence="2">
    <location>
        <begin position="1"/>
        <end position="14"/>
    </location>
</feature>
<keyword evidence="5" id="KW-1185">Reference proteome</keyword>
<dbReference type="PANTHER" id="PTHR19321:SF41">
    <property type="entry name" value="FASCETTO-RELATED"/>
    <property type="match status" value="1"/>
</dbReference>
<evidence type="ECO:0000313" key="6">
    <source>
        <dbReference type="Proteomes" id="UP000663877"/>
    </source>
</evidence>
<dbReference type="GO" id="GO:0005737">
    <property type="term" value="C:cytoplasm"/>
    <property type="evidence" value="ECO:0007669"/>
    <property type="project" value="TreeGrafter"/>
</dbReference>
<evidence type="ECO:0000256" key="2">
    <source>
        <dbReference type="SAM" id="MobiDB-lite"/>
    </source>
</evidence>
<feature type="compositionally biased region" description="Polar residues" evidence="2">
    <location>
        <begin position="520"/>
        <end position="532"/>
    </location>
</feature>
<proteinExistence type="predicted"/>
<gene>
    <name evidence="3" type="ORF">BJG266_LOCUS36929</name>
    <name evidence="4" type="ORF">QVE165_LOCUS48030</name>
</gene>
<feature type="compositionally biased region" description="Polar residues" evidence="2">
    <location>
        <begin position="539"/>
        <end position="551"/>
    </location>
</feature>
<dbReference type="OrthoDB" id="642895at2759"/>
<dbReference type="Proteomes" id="UP000663832">
    <property type="component" value="Unassembled WGS sequence"/>
</dbReference>
<evidence type="ECO:0008006" key="7">
    <source>
        <dbReference type="Google" id="ProtNLM"/>
    </source>
</evidence>
<dbReference type="GO" id="GO:1990023">
    <property type="term" value="C:mitotic spindle midzone"/>
    <property type="evidence" value="ECO:0007669"/>
    <property type="project" value="TreeGrafter"/>
</dbReference>